<evidence type="ECO:0000313" key="3">
    <source>
        <dbReference type="Proteomes" id="UP001239445"/>
    </source>
</evidence>
<dbReference type="Gene3D" id="1.20.1280.140">
    <property type="match status" value="1"/>
</dbReference>
<protein>
    <submittedName>
        <fullName evidence="2">Hydrophobic surface binding protein A-domain-containing protein</fullName>
    </submittedName>
</protein>
<sequence>MQLITLLTPLALLITTALAEATIVDALAAVNGQTLQLQNAVTSWHGDLLGLLPITKQSTDVLLETNKGTRAAKKSAPLDALGALGVAEATVTLTQSVNSSLSPLIAAKPKFDRLKVSPLILVSLGLQKKATEDMSAAILDKVPADLRGVAEGLVAPIAASFELAVDAFHPF</sequence>
<organism evidence="2 3">
    <name type="scientific">Echria macrotheca</name>
    <dbReference type="NCBI Taxonomy" id="438768"/>
    <lineage>
        <taxon>Eukaryota</taxon>
        <taxon>Fungi</taxon>
        <taxon>Dikarya</taxon>
        <taxon>Ascomycota</taxon>
        <taxon>Pezizomycotina</taxon>
        <taxon>Sordariomycetes</taxon>
        <taxon>Sordariomycetidae</taxon>
        <taxon>Sordariales</taxon>
        <taxon>Schizotheciaceae</taxon>
        <taxon>Echria</taxon>
    </lineage>
</organism>
<dbReference type="PANTHER" id="PTHR38123:SF1">
    <property type="entry name" value="HYDROPHOBIC SURFACE BINDING PROTEIN"/>
    <property type="match status" value="1"/>
</dbReference>
<dbReference type="AlphaFoldDB" id="A0AAJ0BBZ7"/>
<dbReference type="GO" id="GO:0005576">
    <property type="term" value="C:extracellular region"/>
    <property type="evidence" value="ECO:0007669"/>
    <property type="project" value="TreeGrafter"/>
</dbReference>
<reference evidence="2" key="1">
    <citation type="submission" date="2023-06" db="EMBL/GenBank/DDBJ databases">
        <title>Genome-scale phylogeny and comparative genomics of the fungal order Sordariales.</title>
        <authorList>
            <consortium name="Lawrence Berkeley National Laboratory"/>
            <person name="Hensen N."/>
            <person name="Bonometti L."/>
            <person name="Westerberg I."/>
            <person name="Brannstrom I.O."/>
            <person name="Guillou S."/>
            <person name="Cros-Aarteil S."/>
            <person name="Calhoun S."/>
            <person name="Haridas S."/>
            <person name="Kuo A."/>
            <person name="Mondo S."/>
            <person name="Pangilinan J."/>
            <person name="Riley R."/>
            <person name="Labutti K."/>
            <person name="Andreopoulos B."/>
            <person name="Lipzen A."/>
            <person name="Chen C."/>
            <person name="Yanf M."/>
            <person name="Daum C."/>
            <person name="Ng V."/>
            <person name="Clum A."/>
            <person name="Steindorff A."/>
            <person name="Ohm R."/>
            <person name="Martin F."/>
            <person name="Silar P."/>
            <person name="Natvig D."/>
            <person name="Lalanne C."/>
            <person name="Gautier V."/>
            <person name="Ament-Velasquez S.L."/>
            <person name="Kruys A."/>
            <person name="Hutchinson M.I."/>
            <person name="Powell A.J."/>
            <person name="Barry K."/>
            <person name="Miller A.N."/>
            <person name="Grigoriev I.V."/>
            <person name="Debuchy R."/>
            <person name="Gladieux P."/>
            <person name="Thoren M.H."/>
            <person name="Johannesson H."/>
        </authorList>
    </citation>
    <scope>NUCLEOTIDE SEQUENCE</scope>
    <source>
        <strain evidence="2">PSN4</strain>
    </source>
</reference>
<dbReference type="Proteomes" id="UP001239445">
    <property type="component" value="Unassembled WGS sequence"/>
</dbReference>
<dbReference type="EMBL" id="MU839833">
    <property type="protein sequence ID" value="KAK1755461.1"/>
    <property type="molecule type" value="Genomic_DNA"/>
</dbReference>
<name>A0AAJ0BBZ7_9PEZI</name>
<comment type="caution">
    <text evidence="2">The sequence shown here is derived from an EMBL/GenBank/DDBJ whole genome shotgun (WGS) entry which is preliminary data.</text>
</comment>
<dbReference type="PANTHER" id="PTHR38123">
    <property type="entry name" value="CELL WALL SERINE-THREONINE-RICH GALACTOMANNOPROTEIN MP1 (AFU_ORTHOLOGUE AFUA_4G03240)"/>
    <property type="match status" value="1"/>
</dbReference>
<accession>A0AAJ0BBZ7</accession>
<feature type="signal peptide" evidence="1">
    <location>
        <begin position="1"/>
        <end position="21"/>
    </location>
</feature>
<dbReference type="InterPro" id="IPR021054">
    <property type="entry name" value="Cell_wall_mannoprotein_1"/>
</dbReference>
<feature type="chain" id="PRO_5042525157" evidence="1">
    <location>
        <begin position="22"/>
        <end position="171"/>
    </location>
</feature>
<keyword evidence="1" id="KW-0732">Signal</keyword>
<keyword evidence="3" id="KW-1185">Reference proteome</keyword>
<gene>
    <name evidence="2" type="ORF">QBC47DRAFT_300223</name>
</gene>
<evidence type="ECO:0000313" key="2">
    <source>
        <dbReference type="EMBL" id="KAK1755461.1"/>
    </source>
</evidence>
<evidence type="ECO:0000256" key="1">
    <source>
        <dbReference type="SAM" id="SignalP"/>
    </source>
</evidence>
<proteinExistence type="predicted"/>
<dbReference type="Pfam" id="PF12296">
    <property type="entry name" value="HsbA"/>
    <property type="match status" value="1"/>
</dbReference>